<accession>A0A090Q8A5</accession>
<evidence type="ECO:0000313" key="9">
    <source>
        <dbReference type="EMBL" id="GAK98417.1"/>
    </source>
</evidence>
<keyword evidence="3 8" id="KW-0812">Transmembrane</keyword>
<gene>
    <name evidence="9" type="ORF">JCM19314_2448</name>
</gene>
<feature type="transmembrane region" description="Helical" evidence="8">
    <location>
        <begin position="44"/>
        <end position="69"/>
    </location>
</feature>
<evidence type="ECO:0000256" key="1">
    <source>
        <dbReference type="ARBA" id="ARBA00004141"/>
    </source>
</evidence>
<evidence type="ECO:0000256" key="4">
    <source>
        <dbReference type="ARBA" id="ARBA00022741"/>
    </source>
</evidence>
<keyword evidence="5 8" id="KW-0067">ATP-binding</keyword>
<dbReference type="InterPro" id="IPR004667">
    <property type="entry name" value="ADP_ATP_car_bac_type"/>
</dbReference>
<comment type="caution">
    <text evidence="8">Lacks conserved residue(s) required for the propagation of feature annotation.</text>
</comment>
<keyword evidence="7 8" id="KW-0472">Membrane</keyword>
<dbReference type="GO" id="GO:0005524">
    <property type="term" value="F:ATP binding"/>
    <property type="evidence" value="ECO:0007669"/>
    <property type="project" value="UniProtKB-KW"/>
</dbReference>
<comment type="subcellular location">
    <subcellularLocation>
        <location evidence="1 8">Membrane</location>
        <topology evidence="1 8">Multi-pass membrane protein</topology>
    </subcellularLocation>
</comment>
<evidence type="ECO:0000256" key="7">
    <source>
        <dbReference type="ARBA" id="ARBA00023136"/>
    </source>
</evidence>
<evidence type="ECO:0000256" key="6">
    <source>
        <dbReference type="ARBA" id="ARBA00022989"/>
    </source>
</evidence>
<dbReference type="AlphaFoldDB" id="A0A090Q8A5"/>
<comment type="caution">
    <text evidence="9">The sequence shown here is derived from an EMBL/GenBank/DDBJ whole genome shotgun (WGS) entry which is preliminary data.</text>
</comment>
<dbReference type="GO" id="GO:0005471">
    <property type="term" value="F:ATP:ADP antiporter activity"/>
    <property type="evidence" value="ECO:0007669"/>
    <property type="project" value="InterPro"/>
</dbReference>
<protein>
    <recommendedName>
        <fullName evidence="8">ADP,ATP carrier protein</fullName>
    </recommendedName>
</protein>
<organism evidence="9 10">
    <name type="scientific">Nonlabens ulvanivorans</name>
    <name type="common">Persicivirga ulvanivorans</name>
    <dbReference type="NCBI Taxonomy" id="906888"/>
    <lineage>
        <taxon>Bacteria</taxon>
        <taxon>Pseudomonadati</taxon>
        <taxon>Bacteroidota</taxon>
        <taxon>Flavobacteriia</taxon>
        <taxon>Flavobacteriales</taxon>
        <taxon>Flavobacteriaceae</taxon>
        <taxon>Nonlabens</taxon>
    </lineage>
</organism>
<reference evidence="9 10" key="1">
    <citation type="journal article" date="2014" name="Genome Announc.">
        <title>Draft Genome Sequences of Marine Flavobacterium Nonlabens Strains NR17, NR24, NR27, NR32, NR33, and Ara13.</title>
        <authorList>
            <person name="Nakanishi M."/>
            <person name="Meirelles P."/>
            <person name="Suzuki R."/>
            <person name="Takatani N."/>
            <person name="Mino S."/>
            <person name="Suda W."/>
            <person name="Oshima K."/>
            <person name="Hattori M."/>
            <person name="Ohkuma M."/>
            <person name="Hosokawa M."/>
            <person name="Miyashita K."/>
            <person name="Thompson F.L."/>
            <person name="Niwa A."/>
            <person name="Sawabe T."/>
            <person name="Sawabe T."/>
        </authorList>
    </citation>
    <scope>NUCLEOTIDE SEQUENCE [LARGE SCALE GENOMIC DNA]</scope>
    <source>
        <strain evidence="10">JCM19314</strain>
    </source>
</reference>
<dbReference type="GO" id="GO:0016020">
    <property type="term" value="C:membrane"/>
    <property type="evidence" value="ECO:0007669"/>
    <property type="project" value="UniProtKB-SubCell"/>
</dbReference>
<comment type="similarity">
    <text evidence="8">Belongs to the ADP/ATP translocase tlc family.</text>
</comment>
<evidence type="ECO:0000313" key="10">
    <source>
        <dbReference type="Proteomes" id="UP000029226"/>
    </source>
</evidence>
<evidence type="ECO:0000256" key="3">
    <source>
        <dbReference type="ARBA" id="ARBA00022692"/>
    </source>
</evidence>
<dbReference type="EMBL" id="BBMM01000001">
    <property type="protein sequence ID" value="GAK98417.1"/>
    <property type="molecule type" value="Genomic_DNA"/>
</dbReference>
<keyword evidence="6 8" id="KW-1133">Transmembrane helix</keyword>
<proteinExistence type="inferred from homology"/>
<evidence type="ECO:0000256" key="5">
    <source>
        <dbReference type="ARBA" id="ARBA00022840"/>
    </source>
</evidence>
<dbReference type="Pfam" id="PF03219">
    <property type="entry name" value="TLC"/>
    <property type="match status" value="1"/>
</dbReference>
<dbReference type="Proteomes" id="UP000029226">
    <property type="component" value="Unassembled WGS sequence"/>
</dbReference>
<evidence type="ECO:0000256" key="8">
    <source>
        <dbReference type="RuleBase" id="RU363121"/>
    </source>
</evidence>
<feature type="transmembrane region" description="Helical" evidence="8">
    <location>
        <begin position="12"/>
        <end position="32"/>
    </location>
</feature>
<evidence type="ECO:0000256" key="2">
    <source>
        <dbReference type="ARBA" id="ARBA00022448"/>
    </source>
</evidence>
<keyword evidence="4 8" id="KW-0547">Nucleotide-binding</keyword>
<dbReference type="InterPro" id="IPR036259">
    <property type="entry name" value="MFS_trans_sf"/>
</dbReference>
<name>A0A090Q8A5_NONUL</name>
<sequence length="74" mass="8014">MFEVTNLFLVYAFYLFVGIYALLVTSQFWVLANVIFNIREAKRLFGFIGAGGIAGGIAGGYVTSILVPFTGNAL</sequence>
<keyword evidence="2 8" id="KW-0813">Transport</keyword>
<dbReference type="SUPFAM" id="SSF103473">
    <property type="entry name" value="MFS general substrate transporter"/>
    <property type="match status" value="1"/>
</dbReference>